<gene>
    <name evidence="2" type="ORF">PAPOLLO_LOCUS21660</name>
</gene>
<name>A0A8S3XSS6_PARAO</name>
<keyword evidence="1" id="KW-0472">Membrane</keyword>
<proteinExistence type="predicted"/>
<dbReference type="Proteomes" id="UP000691718">
    <property type="component" value="Unassembled WGS sequence"/>
</dbReference>
<evidence type="ECO:0000313" key="3">
    <source>
        <dbReference type="Proteomes" id="UP000691718"/>
    </source>
</evidence>
<comment type="caution">
    <text evidence="2">The sequence shown here is derived from an EMBL/GenBank/DDBJ whole genome shotgun (WGS) entry which is preliminary data.</text>
</comment>
<reference evidence="2" key="1">
    <citation type="submission" date="2021-04" db="EMBL/GenBank/DDBJ databases">
        <authorList>
            <person name="Tunstrom K."/>
        </authorList>
    </citation>
    <scope>NUCLEOTIDE SEQUENCE</scope>
</reference>
<keyword evidence="1" id="KW-1133">Transmembrane helix</keyword>
<accession>A0A8S3XSS6</accession>
<evidence type="ECO:0000256" key="1">
    <source>
        <dbReference type="SAM" id="Phobius"/>
    </source>
</evidence>
<sequence>MLRIFWMNGTLFSSPGLMMLMTTITFYFKIFEDDKRQNSGIYLNSEAKVVSMDDDKRLYKTDRDFGATSSTVAVDEKKFKHKYKVPETVIKNARENYFRNYYATLKKTPASIDLSPSPPYFTDLIDSDTNFKNPLMPSDGNLQIARRLASLLIFEMLYKNIAYRKENITQSLKRKRNHK</sequence>
<dbReference type="EMBL" id="CAJQZP010001332">
    <property type="protein sequence ID" value="CAG5039671.1"/>
    <property type="molecule type" value="Genomic_DNA"/>
</dbReference>
<feature type="transmembrane region" description="Helical" evidence="1">
    <location>
        <begin position="6"/>
        <end position="28"/>
    </location>
</feature>
<protein>
    <submittedName>
        <fullName evidence="2">(apollo) hypothetical protein</fullName>
    </submittedName>
</protein>
<dbReference type="OrthoDB" id="7431618at2759"/>
<dbReference type="AlphaFoldDB" id="A0A8S3XSS6"/>
<keyword evidence="3" id="KW-1185">Reference proteome</keyword>
<keyword evidence="1" id="KW-0812">Transmembrane</keyword>
<evidence type="ECO:0000313" key="2">
    <source>
        <dbReference type="EMBL" id="CAG5039671.1"/>
    </source>
</evidence>
<organism evidence="2 3">
    <name type="scientific">Parnassius apollo</name>
    <name type="common">Apollo butterfly</name>
    <name type="synonym">Papilio apollo</name>
    <dbReference type="NCBI Taxonomy" id="110799"/>
    <lineage>
        <taxon>Eukaryota</taxon>
        <taxon>Metazoa</taxon>
        <taxon>Ecdysozoa</taxon>
        <taxon>Arthropoda</taxon>
        <taxon>Hexapoda</taxon>
        <taxon>Insecta</taxon>
        <taxon>Pterygota</taxon>
        <taxon>Neoptera</taxon>
        <taxon>Endopterygota</taxon>
        <taxon>Lepidoptera</taxon>
        <taxon>Glossata</taxon>
        <taxon>Ditrysia</taxon>
        <taxon>Papilionoidea</taxon>
        <taxon>Papilionidae</taxon>
        <taxon>Parnassiinae</taxon>
        <taxon>Parnassini</taxon>
        <taxon>Parnassius</taxon>
        <taxon>Parnassius</taxon>
    </lineage>
</organism>